<dbReference type="VEuPathDB" id="FungiDB:EMCG_09559"/>
<evidence type="ECO:0000313" key="2">
    <source>
        <dbReference type="Proteomes" id="UP000034164"/>
    </source>
</evidence>
<name>A0A0G2I2S0_9EURO</name>
<gene>
    <name evidence="1" type="ORF">EMCG_09559</name>
</gene>
<dbReference type="EMBL" id="LCZI01000786">
    <property type="protein sequence ID" value="KKZ64465.1"/>
    <property type="molecule type" value="Genomic_DNA"/>
</dbReference>
<protein>
    <submittedName>
        <fullName evidence="1">Uncharacterized protein</fullName>
    </submittedName>
</protein>
<dbReference type="AlphaFoldDB" id="A0A0G2I2S0"/>
<organism evidence="1 2">
    <name type="scientific">[Emmonsia] crescens</name>
    <dbReference type="NCBI Taxonomy" id="73230"/>
    <lineage>
        <taxon>Eukaryota</taxon>
        <taxon>Fungi</taxon>
        <taxon>Dikarya</taxon>
        <taxon>Ascomycota</taxon>
        <taxon>Pezizomycotina</taxon>
        <taxon>Eurotiomycetes</taxon>
        <taxon>Eurotiomycetidae</taxon>
        <taxon>Onygenales</taxon>
        <taxon>Ajellomycetaceae</taxon>
        <taxon>Emergomyces</taxon>
    </lineage>
</organism>
<evidence type="ECO:0000313" key="1">
    <source>
        <dbReference type="EMBL" id="KKZ64465.1"/>
    </source>
</evidence>
<accession>A0A0G2I2S0</accession>
<feature type="non-terminal residue" evidence="1">
    <location>
        <position position="1"/>
    </location>
</feature>
<comment type="caution">
    <text evidence="1">The sequence shown here is derived from an EMBL/GenBank/DDBJ whole genome shotgun (WGS) entry which is preliminary data.</text>
</comment>
<reference evidence="2" key="1">
    <citation type="journal article" date="2015" name="PLoS Genet.">
        <title>The dynamic genome and transcriptome of the human fungal pathogen Blastomyces and close relative Emmonsia.</title>
        <authorList>
            <person name="Munoz J.F."/>
            <person name="Gauthier G.M."/>
            <person name="Desjardins C.A."/>
            <person name="Gallo J.E."/>
            <person name="Holder J."/>
            <person name="Sullivan T.D."/>
            <person name="Marty A.J."/>
            <person name="Carmen J.C."/>
            <person name="Chen Z."/>
            <person name="Ding L."/>
            <person name="Gujja S."/>
            <person name="Magrini V."/>
            <person name="Misas E."/>
            <person name="Mitreva M."/>
            <person name="Priest M."/>
            <person name="Saif S."/>
            <person name="Whiston E.A."/>
            <person name="Young S."/>
            <person name="Zeng Q."/>
            <person name="Goldman W.E."/>
            <person name="Mardis E.R."/>
            <person name="Taylor J.W."/>
            <person name="McEwen J.G."/>
            <person name="Clay O.K."/>
            <person name="Klein B.S."/>
            <person name="Cuomo C.A."/>
        </authorList>
    </citation>
    <scope>NUCLEOTIDE SEQUENCE [LARGE SCALE GENOMIC DNA]</scope>
    <source>
        <strain evidence="2">UAMH 3008</strain>
    </source>
</reference>
<proteinExistence type="predicted"/>
<sequence>MAGCVRNAARSRSARARSRFRRVLAKGVLGRRARIVIGGGSVSGAICRLLRDRLWISGGKGMWRGMRFRSIVDGVD</sequence>
<dbReference type="Proteomes" id="UP000034164">
    <property type="component" value="Unassembled WGS sequence"/>
</dbReference>